<keyword evidence="1" id="KW-0479">Metal-binding</keyword>
<proteinExistence type="predicted"/>
<keyword evidence="3" id="KW-0862">Zinc</keyword>
<dbReference type="Proteomes" id="UP000237347">
    <property type="component" value="Unassembled WGS sequence"/>
</dbReference>
<keyword evidence="4" id="KW-0805">Transcription regulation</keyword>
<gene>
    <name evidence="8" type="primary">GATA19</name>
    <name evidence="8" type="ORF">CFP56_023011</name>
</gene>
<evidence type="ECO:0000256" key="4">
    <source>
        <dbReference type="ARBA" id="ARBA00023015"/>
    </source>
</evidence>
<evidence type="ECO:0000313" key="9">
    <source>
        <dbReference type="Proteomes" id="UP000237347"/>
    </source>
</evidence>
<evidence type="ECO:0000256" key="1">
    <source>
        <dbReference type="ARBA" id="ARBA00022723"/>
    </source>
</evidence>
<comment type="caution">
    <text evidence="8">The sequence shown here is derived from an EMBL/GenBank/DDBJ whole genome shotgun (WGS) entry which is preliminary data.</text>
</comment>
<feature type="non-terminal residue" evidence="8">
    <location>
        <position position="1"/>
    </location>
</feature>
<dbReference type="PANTHER" id="PTHR46813">
    <property type="entry name" value="GATA TRANSCRIPTION FACTOR 18"/>
    <property type="match status" value="1"/>
</dbReference>
<name>A0AAW0KB72_QUESU</name>
<keyword evidence="6" id="KW-0804">Transcription</keyword>
<evidence type="ECO:0000313" key="8">
    <source>
        <dbReference type="EMBL" id="KAK7835846.1"/>
    </source>
</evidence>
<dbReference type="AlphaFoldDB" id="A0AAW0KB72"/>
<evidence type="ECO:0000256" key="3">
    <source>
        <dbReference type="ARBA" id="ARBA00022833"/>
    </source>
</evidence>
<evidence type="ECO:0000256" key="6">
    <source>
        <dbReference type="ARBA" id="ARBA00023163"/>
    </source>
</evidence>
<evidence type="ECO:0000256" key="2">
    <source>
        <dbReference type="ARBA" id="ARBA00022771"/>
    </source>
</evidence>
<reference evidence="8 9" key="1">
    <citation type="journal article" date="2018" name="Sci. Data">
        <title>The draft genome sequence of cork oak.</title>
        <authorList>
            <person name="Ramos A.M."/>
            <person name="Usie A."/>
            <person name="Barbosa P."/>
            <person name="Barros P.M."/>
            <person name="Capote T."/>
            <person name="Chaves I."/>
            <person name="Simoes F."/>
            <person name="Abreu I."/>
            <person name="Carrasquinho I."/>
            <person name="Faro C."/>
            <person name="Guimaraes J.B."/>
            <person name="Mendonca D."/>
            <person name="Nobrega F."/>
            <person name="Rodrigues L."/>
            <person name="Saibo N.J.M."/>
            <person name="Varela M.C."/>
            <person name="Egas C."/>
            <person name="Matos J."/>
            <person name="Miguel C.M."/>
            <person name="Oliveira M.M."/>
            <person name="Ricardo C.P."/>
            <person name="Goncalves S."/>
        </authorList>
    </citation>
    <scope>NUCLEOTIDE SEQUENCE [LARGE SCALE GENOMIC DNA]</scope>
    <source>
        <strain evidence="9">cv. HL8</strain>
    </source>
</reference>
<dbReference type="PANTHER" id="PTHR46813:SF16">
    <property type="entry name" value="GATA TRANSCRIPTION FACTOR 18"/>
    <property type="match status" value="1"/>
</dbReference>
<keyword evidence="9" id="KW-1185">Reference proteome</keyword>
<keyword evidence="2" id="KW-0863">Zinc-finger</keyword>
<accession>A0AAW0KB72</accession>
<sequence>SLCNACGIRFKKEERRATAAASTTSNNGATSGSLMEPNHMVHNNSWYAHSQTQKMPCYSPAMGNEFRFIEENEQNSDTGIPFLSWRLNVTDRPGLVHDFTR</sequence>
<dbReference type="EMBL" id="PKMF04000363">
    <property type="protein sequence ID" value="KAK7835846.1"/>
    <property type="molecule type" value="Genomic_DNA"/>
</dbReference>
<protein>
    <submittedName>
        <fullName evidence="8">Gata transcription factor 19</fullName>
    </submittedName>
</protein>
<evidence type="ECO:0000256" key="5">
    <source>
        <dbReference type="ARBA" id="ARBA00023125"/>
    </source>
</evidence>
<feature type="compositionally biased region" description="Low complexity" evidence="7">
    <location>
        <begin position="18"/>
        <end position="33"/>
    </location>
</feature>
<organism evidence="8 9">
    <name type="scientific">Quercus suber</name>
    <name type="common">Cork oak</name>
    <dbReference type="NCBI Taxonomy" id="58331"/>
    <lineage>
        <taxon>Eukaryota</taxon>
        <taxon>Viridiplantae</taxon>
        <taxon>Streptophyta</taxon>
        <taxon>Embryophyta</taxon>
        <taxon>Tracheophyta</taxon>
        <taxon>Spermatophyta</taxon>
        <taxon>Magnoliopsida</taxon>
        <taxon>eudicotyledons</taxon>
        <taxon>Gunneridae</taxon>
        <taxon>Pentapetalae</taxon>
        <taxon>rosids</taxon>
        <taxon>fabids</taxon>
        <taxon>Fagales</taxon>
        <taxon>Fagaceae</taxon>
        <taxon>Quercus</taxon>
    </lineage>
</organism>
<dbReference type="GO" id="GO:0003677">
    <property type="term" value="F:DNA binding"/>
    <property type="evidence" value="ECO:0007669"/>
    <property type="project" value="UniProtKB-KW"/>
</dbReference>
<keyword evidence="5" id="KW-0238">DNA-binding</keyword>
<dbReference type="GO" id="GO:0008270">
    <property type="term" value="F:zinc ion binding"/>
    <property type="evidence" value="ECO:0007669"/>
    <property type="project" value="UniProtKB-KW"/>
</dbReference>
<feature type="region of interest" description="Disordered" evidence="7">
    <location>
        <begin position="14"/>
        <end position="36"/>
    </location>
</feature>
<evidence type="ECO:0000256" key="7">
    <source>
        <dbReference type="SAM" id="MobiDB-lite"/>
    </source>
</evidence>